<evidence type="ECO:0000313" key="1">
    <source>
        <dbReference type="EMBL" id="CAE7233310.1"/>
    </source>
</evidence>
<dbReference type="AlphaFoldDB" id="A0A812KTR0"/>
<gene>
    <name evidence="1" type="ORF">SNAT2548_LOCUS9741</name>
</gene>
<dbReference type="OrthoDB" id="409070at2759"/>
<dbReference type="Proteomes" id="UP000604046">
    <property type="component" value="Unassembled WGS sequence"/>
</dbReference>
<protein>
    <submittedName>
        <fullName evidence="1">Uncharacterized protein</fullName>
    </submittedName>
</protein>
<evidence type="ECO:0000313" key="2">
    <source>
        <dbReference type="Proteomes" id="UP000604046"/>
    </source>
</evidence>
<reference evidence="1" key="1">
    <citation type="submission" date="2021-02" db="EMBL/GenBank/DDBJ databases">
        <authorList>
            <person name="Dougan E. K."/>
            <person name="Rhodes N."/>
            <person name="Thang M."/>
            <person name="Chan C."/>
        </authorList>
    </citation>
    <scope>NUCLEOTIDE SEQUENCE</scope>
</reference>
<dbReference type="EMBL" id="CAJNDS010000779">
    <property type="protein sequence ID" value="CAE7233310.1"/>
    <property type="molecule type" value="Genomic_DNA"/>
</dbReference>
<keyword evidence="2" id="KW-1185">Reference proteome</keyword>
<sequence>MANVAGPNLREQCSRRPPVPIAEEHEPPCAGGHFIHMSFLKPELPDFPEEPLREGNLCVTQKVVSRPLIEGEDDFEAFITFPDGAFERVVSTDTSNNSSLTGAMGTLDSSWQSASWHQDLPPGTVIPPDRRLHERHVQKLNRFMHNVDIAPLAFSGMVRKRRAD</sequence>
<proteinExistence type="predicted"/>
<comment type="caution">
    <text evidence="1">The sequence shown here is derived from an EMBL/GenBank/DDBJ whole genome shotgun (WGS) entry which is preliminary data.</text>
</comment>
<name>A0A812KTR0_9DINO</name>
<accession>A0A812KTR0</accession>
<organism evidence="1 2">
    <name type="scientific">Symbiodinium natans</name>
    <dbReference type="NCBI Taxonomy" id="878477"/>
    <lineage>
        <taxon>Eukaryota</taxon>
        <taxon>Sar</taxon>
        <taxon>Alveolata</taxon>
        <taxon>Dinophyceae</taxon>
        <taxon>Suessiales</taxon>
        <taxon>Symbiodiniaceae</taxon>
        <taxon>Symbiodinium</taxon>
    </lineage>
</organism>